<proteinExistence type="predicted"/>
<reference evidence="3" key="1">
    <citation type="submission" date="2015-04" db="UniProtKB">
        <authorList>
            <consortium name="EnsemblPlants"/>
        </authorList>
    </citation>
    <scope>IDENTIFICATION</scope>
</reference>
<feature type="compositionally biased region" description="Low complexity" evidence="1">
    <location>
        <begin position="152"/>
        <end position="164"/>
    </location>
</feature>
<dbReference type="Gramene" id="OGLUM05G26160.2">
    <property type="protein sequence ID" value="OGLUM05G26160.2"/>
    <property type="gene ID" value="OGLUM05G26160"/>
</dbReference>
<keyword evidence="4" id="KW-1185">Reference proteome</keyword>
<dbReference type="eggNOG" id="ENOG502R3XT">
    <property type="taxonomic scope" value="Eukaryota"/>
</dbReference>
<protein>
    <recommendedName>
        <fullName evidence="2">DUF3615 domain-containing protein</fullName>
    </recommendedName>
</protein>
<accession>A0A0E0A2C2</accession>
<evidence type="ECO:0000313" key="4">
    <source>
        <dbReference type="Proteomes" id="UP000026961"/>
    </source>
</evidence>
<dbReference type="EnsemblPlants" id="OGLUM05G26160.2">
    <property type="protein sequence ID" value="OGLUM05G26160.2"/>
    <property type="gene ID" value="OGLUM05G26160"/>
</dbReference>
<dbReference type="Pfam" id="PF12274">
    <property type="entry name" value="DUF3615"/>
    <property type="match status" value="1"/>
</dbReference>
<dbReference type="InterPro" id="IPR022059">
    <property type="entry name" value="DUF3615"/>
</dbReference>
<dbReference type="PANTHER" id="PTHR34710">
    <property type="entry name" value="OS03G0834100 PROTEIN"/>
    <property type="match status" value="1"/>
</dbReference>
<name>A0A0E0A2C2_9ORYZ</name>
<feature type="compositionally biased region" description="Basic residues" evidence="1">
    <location>
        <begin position="167"/>
        <end position="179"/>
    </location>
</feature>
<organism evidence="3">
    <name type="scientific">Oryza glumipatula</name>
    <dbReference type="NCBI Taxonomy" id="40148"/>
    <lineage>
        <taxon>Eukaryota</taxon>
        <taxon>Viridiplantae</taxon>
        <taxon>Streptophyta</taxon>
        <taxon>Embryophyta</taxon>
        <taxon>Tracheophyta</taxon>
        <taxon>Spermatophyta</taxon>
        <taxon>Magnoliopsida</taxon>
        <taxon>Liliopsida</taxon>
        <taxon>Poales</taxon>
        <taxon>Poaceae</taxon>
        <taxon>BOP clade</taxon>
        <taxon>Oryzoideae</taxon>
        <taxon>Oryzeae</taxon>
        <taxon>Oryzinae</taxon>
        <taxon>Oryza</taxon>
    </lineage>
</organism>
<dbReference type="PANTHER" id="PTHR34710:SF6">
    <property type="entry name" value="OS05G0545900 PROTEIN"/>
    <property type="match status" value="1"/>
</dbReference>
<evidence type="ECO:0000259" key="2">
    <source>
        <dbReference type="Pfam" id="PF12274"/>
    </source>
</evidence>
<reference evidence="3" key="2">
    <citation type="submission" date="2018-05" db="EMBL/GenBank/DDBJ databases">
        <title>OgluRS3 (Oryza glumaepatula Reference Sequence Version 3).</title>
        <authorList>
            <person name="Zhang J."/>
            <person name="Kudrna D."/>
            <person name="Lee S."/>
            <person name="Talag J."/>
            <person name="Welchert J."/>
            <person name="Wing R.A."/>
        </authorList>
    </citation>
    <scope>NUCLEOTIDE SEQUENCE [LARGE SCALE GENOMIC DNA]</scope>
</reference>
<feature type="domain" description="DUF3615" evidence="2">
    <location>
        <begin position="280"/>
        <end position="419"/>
    </location>
</feature>
<sequence length="439" mass="46653">MRRPTIEEKLATYSMFQVRQGSTVPITAREWLDSVMAGVGSISLAVRGAGSISAAAGAGDGACSSSVAVAGTGSILAAGAADGPSSNSVAVAGTGLISAAGAADGACSSSVAVAGTGSISAAGAGDGPFSSSVAGAGAGSISATAGAGHGAGSSSVAAAGSGEAPARRKRTPGRWRRIPRTLPHPCLRKRPMTWEELLADSLDMSDEVHCFREEDKPAFRKSKAQMARFYQRMIDIENNKIKQIFRPRVPSDTHEQHLTAEEMEAELAGKKVSSQACHFANLAINHYNNIEENIVKIELCTVLLSNCFHEICGSTYAHVNFTARAVDDDQAKKRLYFAELKLNPDLLAKRRERFVELSLDPNIVGCADDIEPMCVVSIHNLQGSCFGGCHEINRRIDYVMIRNQDYERCHACSDRIKHPYGTEFIAGHDSSKIPYYTAG</sequence>
<feature type="region of interest" description="Disordered" evidence="1">
    <location>
        <begin position="152"/>
        <end position="180"/>
    </location>
</feature>
<dbReference type="Proteomes" id="UP000026961">
    <property type="component" value="Chromosome 5"/>
</dbReference>
<evidence type="ECO:0000313" key="3">
    <source>
        <dbReference type="EnsemblPlants" id="OGLUM05G26160.2"/>
    </source>
</evidence>
<dbReference type="AlphaFoldDB" id="A0A0E0A2C2"/>
<evidence type="ECO:0000256" key="1">
    <source>
        <dbReference type="SAM" id="MobiDB-lite"/>
    </source>
</evidence>